<evidence type="ECO:0000313" key="12">
    <source>
        <dbReference type="EMBL" id="EDW76546.2"/>
    </source>
</evidence>
<evidence type="ECO:0000256" key="5">
    <source>
        <dbReference type="ARBA" id="ARBA00022842"/>
    </source>
</evidence>
<feature type="transmembrane region" description="Helical" evidence="10">
    <location>
        <begin position="372"/>
        <end position="391"/>
    </location>
</feature>
<protein>
    <recommendedName>
        <fullName evidence="11">SLC41A/MgtE integral membrane domain-containing protein</fullName>
    </recommendedName>
</protein>
<feature type="transmembrane region" description="Helical" evidence="10">
    <location>
        <begin position="122"/>
        <end position="146"/>
    </location>
</feature>
<dbReference type="Gene3D" id="1.10.357.20">
    <property type="entry name" value="SLC41 divalent cation transporters, integral membrane domain"/>
    <property type="match status" value="2"/>
</dbReference>
<keyword evidence="4 10" id="KW-0812">Transmembrane</keyword>
<evidence type="ECO:0000256" key="10">
    <source>
        <dbReference type="SAM" id="Phobius"/>
    </source>
</evidence>
<sequence>MASPKIKLDPAAPTTSTPEGDVAATYSETWYSTLIQIVIPFCLASTGTIVAGILLGNVQDWRVFKEMSELIVLVPALCGLKGNLDMCLASRLTTHSKLGQLGNFRDIRQIVIANMALVQAQAIVSSVMIVIMTVVMGSAVALTLMFGNFSTLAAAALITSTVSSTILDSLLMGVILFSQRYHFNPDYLATPIVASIGDVVSISLLSLSAAILYDLSATHVWISLIIMFCYLFLFLPFWITLILNNIYTRQALKYAWIPLAAALFINEIGGYVLSSAVVQFKGFAVFSPIINGICGNLVCVQASNMGSIMHHRSELGTFPEGSRICESPWRVLLVGTIYSRVARILICISIPANALLVYVADYFYKSYISVNVIFVASFVLTSLLQLLILLWTAHVLIHLLWRWKIDPDSSAIPYLTALGDCVGTSFLSIMFHLLRLSNQEYQPKTMPWIRLDYDTVRFLKP</sequence>
<dbReference type="InterPro" id="IPR036739">
    <property type="entry name" value="SLC41_membr_dom_sf"/>
</dbReference>
<feature type="region of interest" description="Disordered" evidence="9">
    <location>
        <begin position="1"/>
        <end position="20"/>
    </location>
</feature>
<dbReference type="GO" id="GO:0008324">
    <property type="term" value="F:monoatomic cation transmembrane transporter activity"/>
    <property type="evidence" value="ECO:0007669"/>
    <property type="project" value="InterPro"/>
</dbReference>
<evidence type="ECO:0000256" key="1">
    <source>
        <dbReference type="ARBA" id="ARBA00004141"/>
    </source>
</evidence>
<keyword evidence="8 10" id="KW-0472">Membrane</keyword>
<feature type="domain" description="SLC41A/MgtE integral membrane" evidence="11">
    <location>
        <begin position="74"/>
        <end position="206"/>
    </location>
</feature>
<dbReference type="OrthoDB" id="5791097at2759"/>
<dbReference type="HOGENOM" id="CLU_018207_2_0_1"/>
<name>B4MWQ7_DROWI</name>
<organism evidence="12 13">
    <name type="scientific">Drosophila willistoni</name>
    <name type="common">Fruit fly</name>
    <dbReference type="NCBI Taxonomy" id="7260"/>
    <lineage>
        <taxon>Eukaryota</taxon>
        <taxon>Metazoa</taxon>
        <taxon>Ecdysozoa</taxon>
        <taxon>Arthropoda</taxon>
        <taxon>Hexapoda</taxon>
        <taxon>Insecta</taxon>
        <taxon>Pterygota</taxon>
        <taxon>Neoptera</taxon>
        <taxon>Endopterygota</taxon>
        <taxon>Diptera</taxon>
        <taxon>Brachycera</taxon>
        <taxon>Muscomorpha</taxon>
        <taxon>Ephydroidea</taxon>
        <taxon>Drosophilidae</taxon>
        <taxon>Drosophila</taxon>
        <taxon>Sophophora</taxon>
    </lineage>
</organism>
<feature type="transmembrane region" description="Helical" evidence="10">
    <location>
        <begin position="337"/>
        <end position="360"/>
    </location>
</feature>
<dbReference type="PANTHER" id="PTHR16228">
    <property type="entry name" value="DIVALENT CATION TRANSPORTER SOLUTE CARRIER FAMILY 41"/>
    <property type="match status" value="1"/>
</dbReference>
<reference evidence="12 13" key="1">
    <citation type="journal article" date="2007" name="Nature">
        <title>Evolution of genes and genomes on the Drosophila phylogeny.</title>
        <authorList>
            <consortium name="Drosophila 12 Genomes Consortium"/>
            <person name="Clark A.G."/>
            <person name="Eisen M.B."/>
            <person name="Smith D.R."/>
            <person name="Bergman C.M."/>
            <person name="Oliver B."/>
            <person name="Markow T.A."/>
            <person name="Kaufman T.C."/>
            <person name="Kellis M."/>
            <person name="Gelbart W."/>
            <person name="Iyer V.N."/>
            <person name="Pollard D.A."/>
            <person name="Sackton T.B."/>
            <person name="Larracuente A.M."/>
            <person name="Singh N.D."/>
            <person name="Abad J.P."/>
            <person name="Abt D.N."/>
            <person name="Adryan B."/>
            <person name="Aguade M."/>
            <person name="Akashi H."/>
            <person name="Anderson W.W."/>
            <person name="Aquadro C.F."/>
            <person name="Ardell D.H."/>
            <person name="Arguello R."/>
            <person name="Artieri C.G."/>
            <person name="Barbash D.A."/>
            <person name="Barker D."/>
            <person name="Barsanti P."/>
            <person name="Batterham P."/>
            <person name="Batzoglou S."/>
            <person name="Begun D."/>
            <person name="Bhutkar A."/>
            <person name="Blanco E."/>
            <person name="Bosak S.A."/>
            <person name="Bradley R.K."/>
            <person name="Brand A.D."/>
            <person name="Brent M.R."/>
            <person name="Brooks A.N."/>
            <person name="Brown R.H."/>
            <person name="Butlin R.K."/>
            <person name="Caggese C."/>
            <person name="Calvi B.R."/>
            <person name="Bernardo de Carvalho A."/>
            <person name="Caspi A."/>
            <person name="Castrezana S."/>
            <person name="Celniker S.E."/>
            <person name="Chang J.L."/>
            <person name="Chapple C."/>
            <person name="Chatterji S."/>
            <person name="Chinwalla A."/>
            <person name="Civetta A."/>
            <person name="Clifton S.W."/>
            <person name="Comeron J.M."/>
            <person name="Costello J.C."/>
            <person name="Coyne J.A."/>
            <person name="Daub J."/>
            <person name="David R.G."/>
            <person name="Delcher A.L."/>
            <person name="Delehaunty K."/>
            <person name="Do C.B."/>
            <person name="Ebling H."/>
            <person name="Edwards K."/>
            <person name="Eickbush T."/>
            <person name="Evans J.D."/>
            <person name="Filipski A."/>
            <person name="Findeiss S."/>
            <person name="Freyhult E."/>
            <person name="Fulton L."/>
            <person name="Fulton R."/>
            <person name="Garcia A.C."/>
            <person name="Gardiner A."/>
            <person name="Garfield D.A."/>
            <person name="Garvin B.E."/>
            <person name="Gibson G."/>
            <person name="Gilbert D."/>
            <person name="Gnerre S."/>
            <person name="Godfrey J."/>
            <person name="Good R."/>
            <person name="Gotea V."/>
            <person name="Gravely B."/>
            <person name="Greenberg A.J."/>
            <person name="Griffiths-Jones S."/>
            <person name="Gross S."/>
            <person name="Guigo R."/>
            <person name="Gustafson E.A."/>
            <person name="Haerty W."/>
            <person name="Hahn M.W."/>
            <person name="Halligan D.L."/>
            <person name="Halpern A.L."/>
            <person name="Halter G.M."/>
            <person name="Han M.V."/>
            <person name="Heger A."/>
            <person name="Hillier L."/>
            <person name="Hinrichs A.S."/>
            <person name="Holmes I."/>
            <person name="Hoskins R.A."/>
            <person name="Hubisz M.J."/>
            <person name="Hultmark D."/>
            <person name="Huntley M.A."/>
            <person name="Jaffe D.B."/>
            <person name="Jagadeeshan S."/>
            <person name="Jeck W.R."/>
            <person name="Johnson J."/>
            <person name="Jones C.D."/>
            <person name="Jordan W.C."/>
            <person name="Karpen G.H."/>
            <person name="Kataoka E."/>
            <person name="Keightley P.D."/>
            <person name="Kheradpour P."/>
            <person name="Kirkness E.F."/>
            <person name="Koerich L.B."/>
            <person name="Kristiansen K."/>
            <person name="Kudrna D."/>
            <person name="Kulathinal R.J."/>
            <person name="Kumar S."/>
            <person name="Kwok R."/>
            <person name="Lander E."/>
            <person name="Langley C.H."/>
            <person name="Lapoint R."/>
            <person name="Lazzaro B.P."/>
            <person name="Lee S.J."/>
            <person name="Levesque L."/>
            <person name="Li R."/>
            <person name="Lin C.F."/>
            <person name="Lin M.F."/>
            <person name="Lindblad-Toh K."/>
            <person name="Llopart A."/>
            <person name="Long M."/>
            <person name="Low L."/>
            <person name="Lozovsky E."/>
            <person name="Lu J."/>
            <person name="Luo M."/>
            <person name="Machado C.A."/>
            <person name="Makalowski W."/>
            <person name="Marzo M."/>
            <person name="Matsuda M."/>
            <person name="Matzkin L."/>
            <person name="McAllister B."/>
            <person name="McBride C.S."/>
            <person name="McKernan B."/>
            <person name="McKernan K."/>
            <person name="Mendez-Lago M."/>
            <person name="Minx P."/>
            <person name="Mollenhauer M.U."/>
            <person name="Montooth K."/>
            <person name="Mount S.M."/>
            <person name="Mu X."/>
            <person name="Myers E."/>
            <person name="Negre B."/>
            <person name="Newfeld S."/>
            <person name="Nielsen R."/>
            <person name="Noor M.A."/>
            <person name="O'Grady P."/>
            <person name="Pachter L."/>
            <person name="Papaceit M."/>
            <person name="Parisi M.J."/>
            <person name="Parisi M."/>
            <person name="Parts L."/>
            <person name="Pedersen J.S."/>
            <person name="Pesole G."/>
            <person name="Phillippy A.M."/>
            <person name="Ponting C.P."/>
            <person name="Pop M."/>
            <person name="Porcelli D."/>
            <person name="Powell J.R."/>
            <person name="Prohaska S."/>
            <person name="Pruitt K."/>
            <person name="Puig M."/>
            <person name="Quesneville H."/>
            <person name="Ram K.R."/>
            <person name="Rand D."/>
            <person name="Rasmussen M.D."/>
            <person name="Reed L.K."/>
            <person name="Reenan R."/>
            <person name="Reily A."/>
            <person name="Remington K.A."/>
            <person name="Rieger T.T."/>
            <person name="Ritchie M.G."/>
            <person name="Robin C."/>
            <person name="Rogers Y.H."/>
            <person name="Rohde C."/>
            <person name="Rozas J."/>
            <person name="Rubenfield M.J."/>
            <person name="Ruiz A."/>
            <person name="Russo S."/>
            <person name="Salzberg S.L."/>
            <person name="Sanchez-Gracia A."/>
            <person name="Saranga D.J."/>
            <person name="Sato H."/>
            <person name="Schaeffer S.W."/>
            <person name="Schatz M.C."/>
            <person name="Schlenke T."/>
            <person name="Schwartz R."/>
            <person name="Segarra C."/>
            <person name="Singh R.S."/>
            <person name="Sirot L."/>
            <person name="Sirota M."/>
            <person name="Sisneros N.B."/>
            <person name="Smith C.D."/>
            <person name="Smith T.F."/>
            <person name="Spieth J."/>
            <person name="Stage D.E."/>
            <person name="Stark A."/>
            <person name="Stephan W."/>
            <person name="Strausberg R.L."/>
            <person name="Strempel S."/>
            <person name="Sturgill D."/>
            <person name="Sutton G."/>
            <person name="Sutton G.G."/>
            <person name="Tao W."/>
            <person name="Teichmann S."/>
            <person name="Tobari Y.N."/>
            <person name="Tomimura Y."/>
            <person name="Tsolas J.M."/>
            <person name="Valente V.L."/>
            <person name="Venter E."/>
            <person name="Venter J.C."/>
            <person name="Vicario S."/>
            <person name="Vieira F.G."/>
            <person name="Vilella A.J."/>
            <person name="Villasante A."/>
            <person name="Walenz B."/>
            <person name="Wang J."/>
            <person name="Wasserman M."/>
            <person name="Watts T."/>
            <person name="Wilson D."/>
            <person name="Wilson R.K."/>
            <person name="Wing R.A."/>
            <person name="Wolfner M.F."/>
            <person name="Wong A."/>
            <person name="Wong G.K."/>
            <person name="Wu C.I."/>
            <person name="Wu G."/>
            <person name="Yamamoto D."/>
            <person name="Yang H.P."/>
            <person name="Yang S.P."/>
            <person name="Yorke J.A."/>
            <person name="Yoshida K."/>
            <person name="Zdobnov E."/>
            <person name="Zhang P."/>
            <person name="Zhang Y."/>
            <person name="Zimin A.V."/>
            <person name="Baldwin J."/>
            <person name="Abdouelleil A."/>
            <person name="Abdulkadir J."/>
            <person name="Abebe A."/>
            <person name="Abera B."/>
            <person name="Abreu J."/>
            <person name="Acer S.C."/>
            <person name="Aftuck L."/>
            <person name="Alexander A."/>
            <person name="An P."/>
            <person name="Anderson E."/>
            <person name="Anderson S."/>
            <person name="Arachi H."/>
            <person name="Azer M."/>
            <person name="Bachantsang P."/>
            <person name="Barry A."/>
            <person name="Bayul T."/>
            <person name="Berlin A."/>
            <person name="Bessette D."/>
            <person name="Bloom T."/>
            <person name="Blye J."/>
            <person name="Boguslavskiy L."/>
            <person name="Bonnet C."/>
            <person name="Boukhgalter B."/>
            <person name="Bourzgui I."/>
            <person name="Brown A."/>
            <person name="Cahill P."/>
            <person name="Channer S."/>
            <person name="Cheshatsang Y."/>
            <person name="Chuda L."/>
            <person name="Citroen M."/>
            <person name="Collymore A."/>
            <person name="Cooke P."/>
            <person name="Costello M."/>
            <person name="D'Aco K."/>
            <person name="Daza R."/>
            <person name="De Haan G."/>
            <person name="DeGray S."/>
            <person name="DeMaso C."/>
            <person name="Dhargay N."/>
            <person name="Dooley K."/>
            <person name="Dooley E."/>
            <person name="Doricent M."/>
            <person name="Dorje P."/>
            <person name="Dorjee K."/>
            <person name="Dupes A."/>
            <person name="Elong R."/>
            <person name="Falk J."/>
            <person name="Farina A."/>
            <person name="Faro S."/>
            <person name="Ferguson D."/>
            <person name="Fisher S."/>
            <person name="Foley C.D."/>
            <person name="Franke A."/>
            <person name="Friedrich D."/>
            <person name="Gadbois L."/>
            <person name="Gearin G."/>
            <person name="Gearin C.R."/>
            <person name="Giannoukos G."/>
            <person name="Goode T."/>
            <person name="Graham J."/>
            <person name="Grandbois E."/>
            <person name="Grewal S."/>
            <person name="Gyaltsen K."/>
            <person name="Hafez N."/>
            <person name="Hagos B."/>
            <person name="Hall J."/>
            <person name="Henson C."/>
            <person name="Hollinger A."/>
            <person name="Honan T."/>
            <person name="Huard M.D."/>
            <person name="Hughes L."/>
            <person name="Hurhula B."/>
            <person name="Husby M.E."/>
            <person name="Kamat A."/>
            <person name="Kanga B."/>
            <person name="Kashin S."/>
            <person name="Khazanovich D."/>
            <person name="Kisner P."/>
            <person name="Lance K."/>
            <person name="Lara M."/>
            <person name="Lee W."/>
            <person name="Lennon N."/>
            <person name="Letendre F."/>
            <person name="LeVine R."/>
            <person name="Lipovsky A."/>
            <person name="Liu X."/>
            <person name="Liu J."/>
            <person name="Liu S."/>
            <person name="Lokyitsang T."/>
            <person name="Lokyitsang Y."/>
            <person name="Lubonja R."/>
            <person name="Lui A."/>
            <person name="MacDonald P."/>
            <person name="Magnisalis V."/>
            <person name="Maru K."/>
            <person name="Matthews C."/>
            <person name="McCusker W."/>
            <person name="McDonough S."/>
            <person name="Mehta T."/>
            <person name="Meldrim J."/>
            <person name="Meneus L."/>
            <person name="Mihai O."/>
            <person name="Mihalev A."/>
            <person name="Mihova T."/>
            <person name="Mittelman R."/>
            <person name="Mlenga V."/>
            <person name="Montmayeur A."/>
            <person name="Mulrain L."/>
            <person name="Navidi A."/>
            <person name="Naylor J."/>
            <person name="Negash T."/>
            <person name="Nguyen T."/>
            <person name="Nguyen N."/>
            <person name="Nicol R."/>
            <person name="Norbu C."/>
            <person name="Norbu N."/>
            <person name="Novod N."/>
            <person name="O'Neill B."/>
            <person name="Osman S."/>
            <person name="Markiewicz E."/>
            <person name="Oyono O.L."/>
            <person name="Patti C."/>
            <person name="Phunkhang P."/>
            <person name="Pierre F."/>
            <person name="Priest M."/>
            <person name="Raghuraman S."/>
            <person name="Rege F."/>
            <person name="Reyes R."/>
            <person name="Rise C."/>
            <person name="Rogov P."/>
            <person name="Ross K."/>
            <person name="Ryan E."/>
            <person name="Settipalli S."/>
            <person name="Shea T."/>
            <person name="Sherpa N."/>
            <person name="Shi L."/>
            <person name="Shih D."/>
            <person name="Sparrow T."/>
            <person name="Spaulding J."/>
            <person name="Stalker J."/>
            <person name="Stange-Thomann N."/>
            <person name="Stavropoulos S."/>
            <person name="Stone C."/>
            <person name="Strader C."/>
            <person name="Tesfaye S."/>
            <person name="Thomson T."/>
            <person name="Thoulutsang Y."/>
            <person name="Thoulutsang D."/>
            <person name="Topham K."/>
            <person name="Topping I."/>
            <person name="Tsamla T."/>
            <person name="Vassiliev H."/>
            <person name="Vo A."/>
            <person name="Wangchuk T."/>
            <person name="Wangdi T."/>
            <person name="Weiand M."/>
            <person name="Wilkinson J."/>
            <person name="Wilson A."/>
            <person name="Yadav S."/>
            <person name="Young G."/>
            <person name="Yu Q."/>
            <person name="Zembek L."/>
            <person name="Zhong D."/>
            <person name="Zimmer A."/>
            <person name="Zwirko Z."/>
            <person name="Jaffe D.B."/>
            <person name="Alvarez P."/>
            <person name="Brockman W."/>
            <person name="Butler J."/>
            <person name="Chin C."/>
            <person name="Gnerre S."/>
            <person name="Grabherr M."/>
            <person name="Kleber M."/>
            <person name="Mauceli E."/>
            <person name="MacCallum I."/>
        </authorList>
    </citation>
    <scope>NUCLEOTIDE SEQUENCE [LARGE SCALE GENOMIC DNA]</scope>
    <source>
        <strain evidence="13">Tucson 14030-0811.24</strain>
    </source>
</reference>
<dbReference type="InterPro" id="IPR045349">
    <property type="entry name" value="SLC41A1-3"/>
</dbReference>
<evidence type="ECO:0000313" key="13">
    <source>
        <dbReference type="Proteomes" id="UP000007798"/>
    </source>
</evidence>
<dbReference type="EMBL" id="CH963857">
    <property type="protein sequence ID" value="EDW76546.2"/>
    <property type="molecule type" value="Genomic_DNA"/>
</dbReference>
<feature type="transmembrane region" description="Helical" evidence="10">
    <location>
        <begin position="152"/>
        <end position="176"/>
    </location>
</feature>
<feature type="transmembrane region" description="Helical" evidence="10">
    <location>
        <begin position="34"/>
        <end position="58"/>
    </location>
</feature>
<comment type="subcellular location">
    <subcellularLocation>
        <location evidence="1">Membrane</location>
        <topology evidence="1">Multi-pass membrane protein</topology>
    </subcellularLocation>
</comment>
<accession>B4MWQ7</accession>
<dbReference type="InParanoid" id="B4MWQ7"/>
<keyword evidence="5" id="KW-0460">Magnesium</keyword>
<feature type="transmembrane region" description="Helical" evidence="10">
    <location>
        <begin position="219"/>
        <end position="243"/>
    </location>
</feature>
<comment type="similarity">
    <text evidence="2">Belongs to the SLC41A transporter family.</text>
</comment>
<evidence type="ECO:0000256" key="8">
    <source>
        <dbReference type="ARBA" id="ARBA00023136"/>
    </source>
</evidence>
<dbReference type="Proteomes" id="UP000007798">
    <property type="component" value="Unassembled WGS sequence"/>
</dbReference>
<evidence type="ECO:0000256" key="7">
    <source>
        <dbReference type="ARBA" id="ARBA00023065"/>
    </source>
</evidence>
<evidence type="ECO:0000256" key="2">
    <source>
        <dbReference type="ARBA" id="ARBA00009749"/>
    </source>
</evidence>
<dbReference type="AlphaFoldDB" id="B4MWQ7"/>
<dbReference type="InterPro" id="IPR006667">
    <property type="entry name" value="SLC41_membr_dom"/>
</dbReference>
<keyword evidence="3" id="KW-0813">Transport</keyword>
<feature type="transmembrane region" description="Helical" evidence="10">
    <location>
        <begin position="411"/>
        <end position="434"/>
    </location>
</feature>
<evidence type="ECO:0000256" key="6">
    <source>
        <dbReference type="ARBA" id="ARBA00022989"/>
    </source>
</evidence>
<keyword evidence="13" id="KW-1185">Reference proteome</keyword>
<evidence type="ECO:0000259" key="11">
    <source>
        <dbReference type="Pfam" id="PF01769"/>
    </source>
</evidence>
<dbReference type="SUPFAM" id="SSF161093">
    <property type="entry name" value="MgtE membrane domain-like"/>
    <property type="match status" value="2"/>
</dbReference>
<evidence type="ECO:0000256" key="3">
    <source>
        <dbReference type="ARBA" id="ARBA00022448"/>
    </source>
</evidence>
<gene>
    <name evidence="12" type="primary">Dwil\GK19023</name>
    <name evidence="12" type="ORF">Dwil_GK19023</name>
</gene>
<dbReference type="eggNOG" id="KOG3788">
    <property type="taxonomic scope" value="Eukaryota"/>
</dbReference>
<dbReference type="FunFam" id="1.10.357.20:FF:000001">
    <property type="entry name" value="Solute carrier family 41 member 2"/>
    <property type="match status" value="1"/>
</dbReference>
<dbReference type="GO" id="GO:0005886">
    <property type="term" value="C:plasma membrane"/>
    <property type="evidence" value="ECO:0007669"/>
    <property type="project" value="TreeGrafter"/>
</dbReference>
<dbReference type="PANTHER" id="PTHR16228:SF26">
    <property type="entry name" value="SOLUTE CARRIER FAMILY 41 MEMBER 1-LIKE PROTEIN"/>
    <property type="match status" value="1"/>
</dbReference>
<dbReference type="Pfam" id="PF01769">
    <property type="entry name" value="MgtE"/>
    <property type="match status" value="2"/>
</dbReference>
<proteinExistence type="inferred from homology"/>
<feature type="transmembrane region" description="Helical" evidence="10">
    <location>
        <begin position="188"/>
        <end position="213"/>
    </location>
</feature>
<feature type="transmembrane region" description="Helical" evidence="10">
    <location>
        <begin position="255"/>
        <end position="278"/>
    </location>
</feature>
<feature type="domain" description="SLC41A/MgtE integral membrane" evidence="11">
    <location>
        <begin position="288"/>
        <end position="428"/>
    </location>
</feature>
<keyword evidence="6 10" id="KW-1133">Transmembrane helix</keyword>
<keyword evidence="7" id="KW-0406">Ion transport</keyword>
<evidence type="ECO:0000256" key="9">
    <source>
        <dbReference type="SAM" id="MobiDB-lite"/>
    </source>
</evidence>
<evidence type="ECO:0000256" key="4">
    <source>
        <dbReference type="ARBA" id="ARBA00022692"/>
    </source>
</evidence>